<gene>
    <name evidence="2" type="ORF">ONE63_000328</name>
</gene>
<feature type="compositionally biased region" description="Basic and acidic residues" evidence="1">
    <location>
        <begin position="120"/>
        <end position="129"/>
    </location>
</feature>
<feature type="compositionally biased region" description="Basic and acidic residues" evidence="1">
    <location>
        <begin position="854"/>
        <end position="864"/>
    </location>
</feature>
<feature type="compositionally biased region" description="Low complexity" evidence="1">
    <location>
        <begin position="1139"/>
        <end position="1152"/>
    </location>
</feature>
<reference evidence="2" key="1">
    <citation type="submission" date="2022-12" db="EMBL/GenBank/DDBJ databases">
        <title>Chromosome-level genome assembly of the bean flower thrips Megalurothrips usitatus.</title>
        <authorList>
            <person name="Ma L."/>
            <person name="Liu Q."/>
            <person name="Li H."/>
            <person name="Cai W."/>
        </authorList>
    </citation>
    <scope>NUCLEOTIDE SEQUENCE</scope>
    <source>
        <strain evidence="2">Cailab_2022a</strain>
    </source>
</reference>
<feature type="compositionally biased region" description="Polar residues" evidence="1">
    <location>
        <begin position="279"/>
        <end position="292"/>
    </location>
</feature>
<feature type="region of interest" description="Disordered" evidence="1">
    <location>
        <begin position="984"/>
        <end position="1011"/>
    </location>
</feature>
<evidence type="ECO:0008006" key="4">
    <source>
        <dbReference type="Google" id="ProtNLM"/>
    </source>
</evidence>
<feature type="compositionally biased region" description="Basic and acidic residues" evidence="1">
    <location>
        <begin position="242"/>
        <end position="252"/>
    </location>
</feature>
<feature type="region of interest" description="Disordered" evidence="1">
    <location>
        <begin position="933"/>
        <end position="959"/>
    </location>
</feature>
<feature type="compositionally biased region" description="Low complexity" evidence="1">
    <location>
        <begin position="293"/>
        <end position="302"/>
    </location>
</feature>
<feature type="region of interest" description="Disordered" evidence="1">
    <location>
        <begin position="1028"/>
        <end position="1207"/>
    </location>
</feature>
<sequence>MLHGFKDFFCVYVVPRAVSLLQGYLAAVRDNKDVRRALLSGQEVVRGQDGQLVAVDPRGSGPRLVHQSSKGRKVVDTENTHEVSELQPDGRVVTEKRRTTEHEEVDEKEDPDDGELDEEDKYRESKQRFRKSKDQELVEYVADGVKIGEEMRYQCENVEGERFGDPQALALEDQQEWDSLSARIRRMRRDKLLQRAAGQLGPAAAAAIAADRKDALTKRPLDFDQEEETRKVETSKWLEHHFGSESRSSKDSIEDEDDVQRGTTTSFINVTMKSRPVAQRTNGLLNGHQHNTSSSSRVFVSSPEPRPESPYFQGISQWSERRQDQRREQREQRHDTRETSWNKKSTFSPSDPTSAAVGSGGYTGRPDRVQVLPTGPDHTFKTTTTTTTTTSAPTHVNGGTRLYKTTSTHRRSPSSPYRDSPTYRDSPYRDDSDELPPHEYAGGRGHFAPNVNAAFLERERLSSERAAAPGRYTPSRDKSPSPPQRNKYSAKRYHEEDEVGYRGSGSALRKKDSFREWPPSSPEYHHHHSSSHHRGASPSPSPPPMPANKKLYQRTRFAADIPPPSAYSTRHPSTPTPPPTTTVKTQQQSASQIIGDSFRKLVGKFRSGSSERKNKASRKLSNKSSGRGGSSRSRSPSPTYRPAEGSLLGLSRSKRSKSGRRSAQDGDGSSPNDGTEEGDSPEEVAPVAPPRHSAGRSGLKRSQSRSQPHRNGDADRDTVDGELRTTRKYYLGEDPFGGSIYGREREYDGVVPARRKQREPRRGSQSEEERHSSLGRHSKSTSRLTVGSTQHNTLLNGSSRRASNDYAGGYNGSQTLPRKLRDRDDSAARAKKQVYVTKSNATGSSSRSSPPQVWEHRFSRERSSPRSSPLAMSPLTASPHTGSLINVSYSPAPAAASTPARNGSVSWESQGPAKPARTYRTSLTRSKSFNVQAAPTAYRSTSQLHRLEESPPPLKSPSILASISRSTRDLTDIGEKENVEDLYTKPRRASEQRRLFSSTSHLNGVNANQDPKKKAFMRGLLDRAPELFKTLHPEETSSDRDREREQQRERVIDYSNSFRSGSSPYRATPTRTASPSGPGHGRGPSQGLSSYRRDSNSGSNGSGDYSETVRITSKCTDPLRPSVTNTVQSFSRRSTPSGRVVETSDTSTVTKSSSRRSGDSGISGLGDTSASSSFLDKYPRHSHSMASSLARHNGHPGVVIEVRNTRK</sequence>
<evidence type="ECO:0000313" key="2">
    <source>
        <dbReference type="EMBL" id="KAJ1531657.1"/>
    </source>
</evidence>
<name>A0AAV7XZ58_9NEOP</name>
<feature type="compositionally biased region" description="Basic and acidic residues" evidence="1">
    <location>
        <begin position="819"/>
        <end position="828"/>
    </location>
</feature>
<feature type="compositionally biased region" description="Low complexity" evidence="1">
    <location>
        <begin position="413"/>
        <end position="424"/>
    </location>
</feature>
<accession>A0AAV7XZ58</accession>
<feature type="compositionally biased region" description="Polar residues" evidence="1">
    <location>
        <begin position="933"/>
        <end position="944"/>
    </location>
</feature>
<dbReference type="Proteomes" id="UP001075354">
    <property type="component" value="Chromosome 1"/>
</dbReference>
<feature type="compositionally biased region" description="Basic residues" evidence="1">
    <location>
        <begin position="525"/>
        <end position="535"/>
    </location>
</feature>
<feature type="compositionally biased region" description="Low complexity" evidence="1">
    <location>
        <begin position="1159"/>
        <end position="1169"/>
    </location>
</feature>
<feature type="compositionally biased region" description="Polar residues" evidence="1">
    <location>
        <begin position="583"/>
        <end position="594"/>
    </location>
</feature>
<feature type="compositionally biased region" description="Basic and acidic residues" evidence="1">
    <location>
        <begin position="760"/>
        <end position="772"/>
    </location>
</feature>
<keyword evidence="3" id="KW-1185">Reference proteome</keyword>
<proteinExistence type="predicted"/>
<comment type="caution">
    <text evidence="2">The sequence shown here is derived from an EMBL/GenBank/DDBJ whole genome shotgun (WGS) entry which is preliminary data.</text>
</comment>
<feature type="compositionally biased region" description="Basic and acidic residues" evidence="1">
    <location>
        <begin position="73"/>
        <end position="84"/>
    </location>
</feature>
<feature type="compositionally biased region" description="Polar residues" evidence="1">
    <location>
        <begin position="836"/>
        <end position="851"/>
    </location>
</feature>
<feature type="compositionally biased region" description="Basic and acidic residues" evidence="1">
    <location>
        <begin position="1028"/>
        <end position="1052"/>
    </location>
</feature>
<feature type="compositionally biased region" description="Basic and acidic residues" evidence="1">
    <location>
        <begin position="92"/>
        <end position="102"/>
    </location>
</feature>
<feature type="region of interest" description="Disordered" evidence="1">
    <location>
        <begin position="50"/>
        <end position="129"/>
    </location>
</feature>
<dbReference type="EMBL" id="JAPTSV010000001">
    <property type="protein sequence ID" value="KAJ1531657.1"/>
    <property type="molecule type" value="Genomic_DNA"/>
</dbReference>
<dbReference type="AlphaFoldDB" id="A0AAV7XZ58"/>
<feature type="compositionally biased region" description="Polar residues" evidence="1">
    <location>
        <begin position="1054"/>
        <end position="1073"/>
    </location>
</feature>
<feature type="compositionally biased region" description="Basic and acidic residues" evidence="1">
    <location>
        <begin position="984"/>
        <end position="994"/>
    </location>
</feature>
<feature type="compositionally biased region" description="Polar residues" evidence="1">
    <location>
        <begin position="995"/>
        <end position="1009"/>
    </location>
</feature>
<evidence type="ECO:0000256" key="1">
    <source>
        <dbReference type="SAM" id="MobiDB-lite"/>
    </source>
</evidence>
<feature type="compositionally biased region" description="Acidic residues" evidence="1">
    <location>
        <begin position="103"/>
        <end position="119"/>
    </location>
</feature>
<feature type="compositionally biased region" description="Polar residues" evidence="1">
    <location>
        <begin position="261"/>
        <end position="272"/>
    </location>
</feature>
<evidence type="ECO:0000313" key="3">
    <source>
        <dbReference type="Proteomes" id="UP001075354"/>
    </source>
</evidence>
<feature type="compositionally biased region" description="Polar residues" evidence="1">
    <location>
        <begin position="342"/>
        <end position="353"/>
    </location>
</feature>
<feature type="compositionally biased region" description="Low complexity" evidence="1">
    <location>
        <begin position="1085"/>
        <end position="1106"/>
    </location>
</feature>
<organism evidence="2 3">
    <name type="scientific">Megalurothrips usitatus</name>
    <name type="common">bean blossom thrips</name>
    <dbReference type="NCBI Taxonomy" id="439358"/>
    <lineage>
        <taxon>Eukaryota</taxon>
        <taxon>Metazoa</taxon>
        <taxon>Ecdysozoa</taxon>
        <taxon>Arthropoda</taxon>
        <taxon>Hexapoda</taxon>
        <taxon>Insecta</taxon>
        <taxon>Pterygota</taxon>
        <taxon>Neoptera</taxon>
        <taxon>Paraneoptera</taxon>
        <taxon>Thysanoptera</taxon>
        <taxon>Terebrantia</taxon>
        <taxon>Thripoidea</taxon>
        <taxon>Thripidae</taxon>
        <taxon>Megalurothrips</taxon>
    </lineage>
</organism>
<feature type="compositionally biased region" description="Polar residues" evidence="1">
    <location>
        <begin position="1122"/>
        <end position="1137"/>
    </location>
</feature>
<protein>
    <recommendedName>
        <fullName evidence="4">Serine/arginine repetitive matrix protein 2-like</fullName>
    </recommendedName>
</protein>
<feature type="compositionally biased region" description="Polar residues" evidence="1">
    <location>
        <begin position="781"/>
        <end position="801"/>
    </location>
</feature>
<feature type="region of interest" description="Disordered" evidence="1">
    <location>
        <begin position="242"/>
        <end position="920"/>
    </location>
</feature>
<feature type="compositionally biased region" description="Basic and acidic residues" evidence="1">
    <location>
        <begin position="710"/>
        <end position="725"/>
    </location>
</feature>
<feature type="compositionally biased region" description="Low complexity" evidence="1">
    <location>
        <begin position="888"/>
        <end position="900"/>
    </location>
</feature>
<feature type="compositionally biased region" description="Basic and acidic residues" evidence="1">
    <location>
        <begin position="319"/>
        <end position="341"/>
    </location>
</feature>
<feature type="compositionally biased region" description="Polar residues" evidence="1">
    <location>
        <begin position="875"/>
        <end position="887"/>
    </location>
</feature>